<dbReference type="Pfam" id="PF13557">
    <property type="entry name" value="Phenol_MetA_deg"/>
    <property type="match status" value="1"/>
</dbReference>
<accession>A0A364LNJ7</accession>
<evidence type="ECO:0000313" key="2">
    <source>
        <dbReference type="EMBL" id="RAP38558.1"/>
    </source>
</evidence>
<feature type="chain" id="PRO_5016660493" evidence="1">
    <location>
        <begin position="26"/>
        <end position="318"/>
    </location>
</feature>
<evidence type="ECO:0000256" key="1">
    <source>
        <dbReference type="SAM" id="SignalP"/>
    </source>
</evidence>
<organism evidence="2 3">
    <name type="scientific">Legionella quinlivanii</name>
    <dbReference type="NCBI Taxonomy" id="45073"/>
    <lineage>
        <taxon>Bacteria</taxon>
        <taxon>Pseudomonadati</taxon>
        <taxon>Pseudomonadota</taxon>
        <taxon>Gammaproteobacteria</taxon>
        <taxon>Legionellales</taxon>
        <taxon>Legionellaceae</taxon>
        <taxon>Legionella</taxon>
    </lineage>
</organism>
<evidence type="ECO:0000313" key="3">
    <source>
        <dbReference type="Proteomes" id="UP000249458"/>
    </source>
</evidence>
<proteinExistence type="predicted"/>
<sequence length="318" mass="35821">MIRSKMKRICIAGLLLLLNFSTALAYDEPYVNLGFTSFFDGGPPAGPGVYFQDYFQYFTTDQLKDKNGDRLPLPKTDVDVTVNITQLIYLSKIRVLGASLGMSALLPWVVNTSVDDGLSNTAIYGQVGQGDLFIGPALQFDPVMRKDGQGPLWVQRLDLDIVVPTGEYNRNYAINPGSNFWSINPYWAGTFWFTPKIAASFRLHYLWNAKNHDPNVAFGPYARTTQAGQAVYANFAGSYQFTDKFFAGINGYWFNQFTDTKVNGADVQGRREKLWSIGPGLLYNITKNHFLFLNYYAEQDARNRAQAKVGVVRFVIHF</sequence>
<feature type="signal peptide" evidence="1">
    <location>
        <begin position="1"/>
        <end position="25"/>
    </location>
</feature>
<reference evidence="2 3" key="1">
    <citation type="submission" date="2017-02" db="EMBL/GenBank/DDBJ databases">
        <title>Legionella quilivanii strain from human: case report and whole genome sequencing analysis.</title>
        <authorList>
            <person name="Lalancette C."/>
            <person name="Leduc J.-M."/>
            <person name="Levesque S."/>
            <person name="Fournier E."/>
            <person name="Saoud J."/>
            <person name="Faucher S.P."/>
            <person name="Bernard K."/>
            <person name="Martineau C."/>
            <person name="Longtin J."/>
        </authorList>
    </citation>
    <scope>NUCLEOTIDE SEQUENCE [LARGE SCALE GENOMIC DNA]</scope>
    <source>
        <strain evidence="2 3">ID143958</strain>
    </source>
</reference>
<dbReference type="AlphaFoldDB" id="A0A364LNJ7"/>
<dbReference type="EMBL" id="MVJN01000001">
    <property type="protein sequence ID" value="RAP38558.1"/>
    <property type="molecule type" value="Genomic_DNA"/>
</dbReference>
<dbReference type="Proteomes" id="UP000249458">
    <property type="component" value="Unassembled WGS sequence"/>
</dbReference>
<comment type="caution">
    <text evidence="2">The sequence shown here is derived from an EMBL/GenBank/DDBJ whole genome shotgun (WGS) entry which is preliminary data.</text>
</comment>
<keyword evidence="1" id="KW-0732">Signal</keyword>
<dbReference type="InterPro" id="IPR025737">
    <property type="entry name" value="FApF"/>
</dbReference>
<gene>
    <name evidence="2" type="ORF">B1207_01355</name>
</gene>
<name>A0A364LNJ7_9GAMM</name>
<protein>
    <submittedName>
        <fullName evidence="2">Phenol degradation protein meta</fullName>
    </submittedName>
</protein>